<name>A0A9P8YBT2_9PEZI</name>
<dbReference type="RefSeq" id="XP_046015589.1">
    <property type="nucleotide sequence ID" value="XM_046153292.1"/>
</dbReference>
<keyword evidence="2 6" id="KW-0853">WD repeat</keyword>
<dbReference type="OrthoDB" id="7318948at2759"/>
<proteinExistence type="inferred from homology"/>
<feature type="region of interest" description="Disordered" evidence="7">
    <location>
        <begin position="377"/>
        <end position="435"/>
    </location>
</feature>
<organism evidence="8 9">
    <name type="scientific">Microdochium trichocladiopsis</name>
    <dbReference type="NCBI Taxonomy" id="1682393"/>
    <lineage>
        <taxon>Eukaryota</taxon>
        <taxon>Fungi</taxon>
        <taxon>Dikarya</taxon>
        <taxon>Ascomycota</taxon>
        <taxon>Pezizomycotina</taxon>
        <taxon>Sordariomycetes</taxon>
        <taxon>Xylariomycetidae</taxon>
        <taxon>Xylariales</taxon>
        <taxon>Microdochiaceae</taxon>
        <taxon>Microdochium</taxon>
    </lineage>
</organism>
<comment type="caution">
    <text evidence="8">The sequence shown here is derived from an EMBL/GenBank/DDBJ whole genome shotgun (WGS) entry which is preliminary data.</text>
</comment>
<sequence>MAPALEIAHGHHDWDLPRLKASIGFEDDFQYLHSDDQDTEFFDVKFYPYGAPDHDPIFAAVSKKHIVIYRLCNTSQPPYELVQLIRDDDEEALNCTCTWTKDPETEIPFLCVAGRDAKIKVYDVIHGKLVRVLVGHGSEINDLSTCPTNFLLIASASDDTTVRIWSLDAADKDQPCVCLLAGEGHSSSLLTVAFHNNGRYLLSAGHDNVVCMWTLPDLPKASREKQPPAPVVVHYPHFFTSEVHSGIVDCVAFFGDLVMSRACHEDIIVLWQIDGFSSDDPLPTPLEAPTTSDTERLTRSAFVPTTASQYTRLIQFHTPGCGFQFYMRFKIFHDAKKHPVLAFGSAHSEIFFWDLARLITYHDFMDEYTDTGRDKTAAVQRPSWLQPSKAKARTGPDSLSRVREGSDRNSVESGRTGSMDVDAPAAPPAGAAAATRGSANTTAAAAAAQAGELAIPPETLAAWAAKYDTTRVEDAIKAHSTSKITIKDFVGRQVAWSAGGDWCVVVGSKNLAIILQRWDKKDKSDEKKA</sequence>
<dbReference type="EMBL" id="JAGTJQ010000003">
    <property type="protein sequence ID" value="KAH7035496.1"/>
    <property type="molecule type" value="Genomic_DNA"/>
</dbReference>
<gene>
    <name evidence="8" type="ORF">B0I36DRAFT_318487</name>
</gene>
<dbReference type="InterPro" id="IPR036322">
    <property type="entry name" value="WD40_repeat_dom_sf"/>
</dbReference>
<dbReference type="InterPro" id="IPR001680">
    <property type="entry name" value="WD40_rpt"/>
</dbReference>
<dbReference type="PANTHER" id="PTHR10253">
    <property type="entry name" value="POLYCOMB PROTEIN"/>
    <property type="match status" value="1"/>
</dbReference>
<feature type="compositionally biased region" description="Basic and acidic residues" evidence="7">
    <location>
        <begin position="400"/>
        <end position="410"/>
    </location>
</feature>
<dbReference type="Gene3D" id="2.130.10.10">
    <property type="entry name" value="YVTN repeat-like/Quinoprotein amine dehydrogenase"/>
    <property type="match status" value="1"/>
</dbReference>
<accession>A0A9P8YBT2</accession>
<feature type="repeat" description="WD" evidence="6">
    <location>
        <begin position="182"/>
        <end position="215"/>
    </location>
</feature>
<evidence type="ECO:0000256" key="1">
    <source>
        <dbReference type="ARBA" id="ARBA00008075"/>
    </source>
</evidence>
<keyword evidence="3" id="KW-0677">Repeat</keyword>
<evidence type="ECO:0000313" key="8">
    <source>
        <dbReference type="EMBL" id="KAH7035496.1"/>
    </source>
</evidence>
<comment type="similarity">
    <text evidence="1">Belongs to the WD repeat ESC family.</text>
</comment>
<protein>
    <submittedName>
        <fullName evidence="8">WD domain-containing protein</fullName>
    </submittedName>
</protein>
<dbReference type="InterPro" id="IPR015943">
    <property type="entry name" value="WD40/YVTN_repeat-like_dom_sf"/>
</dbReference>
<feature type="repeat" description="WD" evidence="6">
    <location>
        <begin position="133"/>
        <end position="175"/>
    </location>
</feature>
<evidence type="ECO:0000256" key="5">
    <source>
        <dbReference type="ARBA" id="ARBA00023163"/>
    </source>
</evidence>
<evidence type="ECO:0000313" key="9">
    <source>
        <dbReference type="Proteomes" id="UP000756346"/>
    </source>
</evidence>
<evidence type="ECO:0000256" key="3">
    <source>
        <dbReference type="ARBA" id="ARBA00022737"/>
    </source>
</evidence>
<evidence type="ECO:0000256" key="6">
    <source>
        <dbReference type="PROSITE-ProRule" id="PRU00221"/>
    </source>
</evidence>
<dbReference type="SMART" id="SM00320">
    <property type="entry name" value="WD40"/>
    <property type="match status" value="3"/>
</dbReference>
<keyword evidence="4" id="KW-0805">Transcription regulation</keyword>
<evidence type="ECO:0000256" key="7">
    <source>
        <dbReference type="SAM" id="MobiDB-lite"/>
    </source>
</evidence>
<reference evidence="8" key="1">
    <citation type="journal article" date="2021" name="Nat. Commun.">
        <title>Genetic determinants of endophytism in the Arabidopsis root mycobiome.</title>
        <authorList>
            <person name="Mesny F."/>
            <person name="Miyauchi S."/>
            <person name="Thiergart T."/>
            <person name="Pickel B."/>
            <person name="Atanasova L."/>
            <person name="Karlsson M."/>
            <person name="Huettel B."/>
            <person name="Barry K.W."/>
            <person name="Haridas S."/>
            <person name="Chen C."/>
            <person name="Bauer D."/>
            <person name="Andreopoulos W."/>
            <person name="Pangilinan J."/>
            <person name="LaButti K."/>
            <person name="Riley R."/>
            <person name="Lipzen A."/>
            <person name="Clum A."/>
            <person name="Drula E."/>
            <person name="Henrissat B."/>
            <person name="Kohler A."/>
            <person name="Grigoriev I.V."/>
            <person name="Martin F.M."/>
            <person name="Hacquard S."/>
        </authorList>
    </citation>
    <scope>NUCLEOTIDE SEQUENCE</scope>
    <source>
        <strain evidence="8">MPI-CAGE-CH-0230</strain>
    </source>
</reference>
<dbReference type="AlphaFoldDB" id="A0A9P8YBT2"/>
<dbReference type="PROSITE" id="PS50294">
    <property type="entry name" value="WD_REPEATS_REGION"/>
    <property type="match status" value="2"/>
</dbReference>
<dbReference type="GeneID" id="70182838"/>
<dbReference type="InterPro" id="IPR051243">
    <property type="entry name" value="PcG_WD-repeat"/>
</dbReference>
<dbReference type="PROSITE" id="PS50082">
    <property type="entry name" value="WD_REPEATS_2"/>
    <property type="match status" value="2"/>
</dbReference>
<evidence type="ECO:0000256" key="2">
    <source>
        <dbReference type="ARBA" id="ARBA00022574"/>
    </source>
</evidence>
<keyword evidence="9" id="KW-1185">Reference proteome</keyword>
<dbReference type="SUPFAM" id="SSF50978">
    <property type="entry name" value="WD40 repeat-like"/>
    <property type="match status" value="1"/>
</dbReference>
<evidence type="ECO:0000256" key="4">
    <source>
        <dbReference type="ARBA" id="ARBA00023015"/>
    </source>
</evidence>
<dbReference type="Proteomes" id="UP000756346">
    <property type="component" value="Unassembled WGS sequence"/>
</dbReference>
<dbReference type="Pfam" id="PF00400">
    <property type="entry name" value="WD40"/>
    <property type="match status" value="2"/>
</dbReference>
<keyword evidence="5" id="KW-0804">Transcription</keyword>